<protein>
    <submittedName>
        <fullName evidence="1 2">Uncharacterized protein</fullName>
    </submittedName>
</protein>
<evidence type="ECO:0000313" key="1">
    <source>
        <dbReference type="EMBL" id="EJT68328.1"/>
    </source>
</evidence>
<dbReference type="AlphaFoldDB" id="J3PKN1"/>
<sequence length="134" mass="13323">MTMKRKAATEPTMAPIVGPTGAADCVASACAACAAAVAVLGIGSMSAPKAKGMVVVVVGAALEASVTTAEAAAAEVVVAFDVGVGTALAPAPERTMVMRVVRGRVPGVWRSRRGLESSSCASFALRAARRHGQG</sequence>
<dbReference type="VEuPathDB" id="FungiDB:GGTG_14094"/>
<proteinExistence type="predicted"/>
<dbReference type="EMBL" id="GL385528">
    <property type="protein sequence ID" value="EJT68328.1"/>
    <property type="molecule type" value="Genomic_DNA"/>
</dbReference>
<evidence type="ECO:0000313" key="2">
    <source>
        <dbReference type="EnsemblFungi" id="EJT68328"/>
    </source>
</evidence>
<reference evidence="2" key="4">
    <citation type="journal article" date="2015" name="G3 (Bethesda)">
        <title>Genome sequences of three phytopathogenic species of the Magnaporthaceae family of fungi.</title>
        <authorList>
            <person name="Okagaki L.H."/>
            <person name="Nunes C.C."/>
            <person name="Sailsbery J."/>
            <person name="Clay B."/>
            <person name="Brown D."/>
            <person name="John T."/>
            <person name="Oh Y."/>
            <person name="Young N."/>
            <person name="Fitzgerald M."/>
            <person name="Haas B.J."/>
            <person name="Zeng Q."/>
            <person name="Young S."/>
            <person name="Adiconis X."/>
            <person name="Fan L."/>
            <person name="Levin J.Z."/>
            <person name="Mitchell T.K."/>
            <person name="Okubara P.A."/>
            <person name="Farman M.L."/>
            <person name="Kohn L.M."/>
            <person name="Birren B."/>
            <person name="Ma L.-J."/>
            <person name="Dean R.A."/>
        </authorList>
    </citation>
    <scope>NUCLEOTIDE SEQUENCE</scope>
    <source>
        <strain evidence="2">R3-111a-1</strain>
    </source>
</reference>
<dbReference type="RefSeq" id="XP_009230285.1">
    <property type="nucleotide sequence ID" value="XM_009232021.1"/>
</dbReference>
<dbReference type="HOGENOM" id="CLU_1896339_0_0_1"/>
<dbReference type="Proteomes" id="UP000006039">
    <property type="component" value="Unassembled WGS sequence"/>
</dbReference>
<keyword evidence="3" id="KW-1185">Reference proteome</keyword>
<name>J3PKN1_GAET3</name>
<reference evidence="1" key="3">
    <citation type="submission" date="2010-09" db="EMBL/GenBank/DDBJ databases">
        <title>Annotation of Gaeumannomyces graminis var. tritici R3-111a-1.</title>
        <authorList>
            <consortium name="The Broad Institute Genome Sequencing Platform"/>
            <person name="Ma L.-J."/>
            <person name="Dead R."/>
            <person name="Young S.K."/>
            <person name="Zeng Q."/>
            <person name="Gargeya S."/>
            <person name="Fitzgerald M."/>
            <person name="Haas B."/>
            <person name="Abouelleil A."/>
            <person name="Alvarado L."/>
            <person name="Arachchi H.M."/>
            <person name="Berlin A."/>
            <person name="Brown A."/>
            <person name="Chapman S.B."/>
            <person name="Chen Z."/>
            <person name="Dunbar C."/>
            <person name="Freedman E."/>
            <person name="Gearin G."/>
            <person name="Gellesch M."/>
            <person name="Goldberg J."/>
            <person name="Griggs A."/>
            <person name="Gujja S."/>
            <person name="Heiman D."/>
            <person name="Howarth C."/>
            <person name="Larson L."/>
            <person name="Lui A."/>
            <person name="MacDonald P.J.P."/>
            <person name="Mehta T."/>
            <person name="Montmayeur A."/>
            <person name="Murphy C."/>
            <person name="Neiman D."/>
            <person name="Pearson M."/>
            <person name="Priest M."/>
            <person name="Roberts A."/>
            <person name="Saif S."/>
            <person name="Shea T."/>
            <person name="Shenoy N."/>
            <person name="Sisk P."/>
            <person name="Stolte C."/>
            <person name="Sykes S."/>
            <person name="Yandava C."/>
            <person name="Wortman J."/>
            <person name="Nusbaum C."/>
            <person name="Birren B."/>
        </authorList>
    </citation>
    <scope>NUCLEOTIDE SEQUENCE</scope>
    <source>
        <strain evidence="1">R3-111a-1</strain>
    </source>
</reference>
<organism evidence="1">
    <name type="scientific">Gaeumannomyces tritici (strain R3-111a-1)</name>
    <name type="common">Wheat and barley take-all root rot fungus</name>
    <name type="synonym">Gaeumannomyces graminis var. tritici</name>
    <dbReference type="NCBI Taxonomy" id="644352"/>
    <lineage>
        <taxon>Eukaryota</taxon>
        <taxon>Fungi</taxon>
        <taxon>Dikarya</taxon>
        <taxon>Ascomycota</taxon>
        <taxon>Pezizomycotina</taxon>
        <taxon>Sordariomycetes</taxon>
        <taxon>Sordariomycetidae</taxon>
        <taxon>Magnaporthales</taxon>
        <taxon>Magnaporthaceae</taxon>
        <taxon>Gaeumannomyces</taxon>
    </lineage>
</organism>
<evidence type="ECO:0000313" key="3">
    <source>
        <dbReference type="Proteomes" id="UP000006039"/>
    </source>
</evidence>
<dbReference type="GeneID" id="20354552"/>
<dbReference type="EnsemblFungi" id="EJT68328">
    <property type="protein sequence ID" value="EJT68328"/>
    <property type="gene ID" value="GGTG_14094"/>
</dbReference>
<accession>J3PKN1</accession>
<reference evidence="3" key="1">
    <citation type="submission" date="2010-07" db="EMBL/GenBank/DDBJ databases">
        <title>The genome sequence of Gaeumannomyces graminis var. tritici strain R3-111a-1.</title>
        <authorList>
            <consortium name="The Broad Institute Genome Sequencing Platform"/>
            <person name="Ma L.-J."/>
            <person name="Dead R."/>
            <person name="Young S."/>
            <person name="Zeng Q."/>
            <person name="Koehrsen M."/>
            <person name="Alvarado L."/>
            <person name="Berlin A."/>
            <person name="Chapman S.B."/>
            <person name="Chen Z."/>
            <person name="Freedman E."/>
            <person name="Gellesch M."/>
            <person name="Goldberg J."/>
            <person name="Griggs A."/>
            <person name="Gujja S."/>
            <person name="Heilman E.R."/>
            <person name="Heiman D."/>
            <person name="Hepburn T."/>
            <person name="Howarth C."/>
            <person name="Jen D."/>
            <person name="Larson L."/>
            <person name="Mehta T."/>
            <person name="Neiman D."/>
            <person name="Pearson M."/>
            <person name="Roberts A."/>
            <person name="Saif S."/>
            <person name="Shea T."/>
            <person name="Shenoy N."/>
            <person name="Sisk P."/>
            <person name="Stolte C."/>
            <person name="Sykes S."/>
            <person name="Walk T."/>
            <person name="White J."/>
            <person name="Yandava C."/>
            <person name="Haas B."/>
            <person name="Nusbaum C."/>
            <person name="Birren B."/>
        </authorList>
    </citation>
    <scope>NUCLEOTIDE SEQUENCE [LARGE SCALE GENOMIC DNA]</scope>
    <source>
        <strain evidence="3">R3-111a-1</strain>
    </source>
</reference>
<reference evidence="1" key="2">
    <citation type="submission" date="2010-07" db="EMBL/GenBank/DDBJ databases">
        <authorList>
            <consortium name="The Broad Institute Genome Sequencing Platform"/>
            <consortium name="Broad Institute Genome Sequencing Center for Infectious Disease"/>
            <person name="Ma L.-J."/>
            <person name="Dead R."/>
            <person name="Young S."/>
            <person name="Zeng Q."/>
            <person name="Koehrsen M."/>
            <person name="Alvarado L."/>
            <person name="Berlin A."/>
            <person name="Chapman S.B."/>
            <person name="Chen Z."/>
            <person name="Freedman E."/>
            <person name="Gellesch M."/>
            <person name="Goldberg J."/>
            <person name="Griggs A."/>
            <person name="Gujja S."/>
            <person name="Heilman E.R."/>
            <person name="Heiman D."/>
            <person name="Hepburn T."/>
            <person name="Howarth C."/>
            <person name="Jen D."/>
            <person name="Larson L."/>
            <person name="Mehta T."/>
            <person name="Neiman D."/>
            <person name="Pearson M."/>
            <person name="Roberts A."/>
            <person name="Saif S."/>
            <person name="Shea T."/>
            <person name="Shenoy N."/>
            <person name="Sisk P."/>
            <person name="Stolte C."/>
            <person name="Sykes S."/>
            <person name="Walk T."/>
            <person name="White J."/>
            <person name="Yandava C."/>
            <person name="Haas B."/>
            <person name="Nusbaum C."/>
            <person name="Birren B."/>
        </authorList>
    </citation>
    <scope>NUCLEOTIDE SEQUENCE</scope>
    <source>
        <strain evidence="1">R3-111a-1</strain>
    </source>
</reference>
<gene>
    <name evidence="2" type="primary">20354552</name>
    <name evidence="1" type="ORF">GGTG_14094</name>
</gene>
<reference evidence="2" key="5">
    <citation type="submission" date="2018-04" db="UniProtKB">
        <authorList>
            <consortium name="EnsemblFungi"/>
        </authorList>
    </citation>
    <scope>IDENTIFICATION</scope>
    <source>
        <strain evidence="2">R3-111a-1</strain>
    </source>
</reference>